<organism evidence="1 2">
    <name type="scientific">Roseiconus nitratireducens</name>
    <dbReference type="NCBI Taxonomy" id="2605748"/>
    <lineage>
        <taxon>Bacteria</taxon>
        <taxon>Pseudomonadati</taxon>
        <taxon>Planctomycetota</taxon>
        <taxon>Planctomycetia</taxon>
        <taxon>Pirellulales</taxon>
        <taxon>Pirellulaceae</taxon>
        <taxon>Roseiconus</taxon>
    </lineage>
</organism>
<dbReference type="Proteomes" id="UP000324479">
    <property type="component" value="Unassembled WGS sequence"/>
</dbReference>
<reference evidence="1 2" key="1">
    <citation type="submission" date="2019-08" db="EMBL/GenBank/DDBJ databases">
        <authorList>
            <person name="Dhanesh K."/>
            <person name="Kumar G."/>
            <person name="Sasikala C."/>
            <person name="Venkata Ramana C."/>
        </authorList>
    </citation>
    <scope>NUCLEOTIDE SEQUENCE [LARGE SCALE GENOMIC DNA]</scope>
    <source>
        <strain evidence="1 2">JC645</strain>
    </source>
</reference>
<protein>
    <submittedName>
        <fullName evidence="1">Uncharacterized protein</fullName>
    </submittedName>
</protein>
<gene>
    <name evidence="1" type="ORF">FYK55_17025</name>
</gene>
<sequence length="273" mass="30498">MARPSNRIDEELVCIDSVCHVLESTLGLVVGTPARVEPGKDPPDFWVQVDNVDTPVEVTSIIQRAAFRHHARQMAKTLKERALDARVLSGTYLLKFRRFPPVPHPRRKCDQPMYDAGLDYITDTANLDEEIEQVIFAESSKQIVLRKFSPFGATVEEILTNTEWAFESQENTRDLIDVAAQAKIEKLSKTGHSPRDTILALYDAYAFLSFDEIAECTADLLSLQAFAAVYWASAFAGRNNFIYPDQPGRDGGFITSTIAEWRGANSLPSEGKT</sequence>
<dbReference type="EMBL" id="VWOX01000009">
    <property type="protein sequence ID" value="KAA5541899.1"/>
    <property type="molecule type" value="Genomic_DNA"/>
</dbReference>
<proteinExistence type="predicted"/>
<comment type="caution">
    <text evidence="1">The sequence shown here is derived from an EMBL/GenBank/DDBJ whole genome shotgun (WGS) entry which is preliminary data.</text>
</comment>
<dbReference type="RefSeq" id="WP_150077633.1">
    <property type="nucleotide sequence ID" value="NZ_VWOX01000009.1"/>
</dbReference>
<evidence type="ECO:0000313" key="1">
    <source>
        <dbReference type="EMBL" id="KAA5541899.1"/>
    </source>
</evidence>
<accession>A0A5M6D7Q5</accession>
<dbReference type="AlphaFoldDB" id="A0A5M6D7Q5"/>
<evidence type="ECO:0000313" key="2">
    <source>
        <dbReference type="Proteomes" id="UP000324479"/>
    </source>
</evidence>
<name>A0A5M6D7Q5_9BACT</name>
<keyword evidence="2" id="KW-1185">Reference proteome</keyword>